<dbReference type="OrthoDB" id="9805123at2"/>
<dbReference type="PANTHER" id="PTHR47751">
    <property type="entry name" value="SUPERFAMILY HYDROLASE, PUTATIVE (AFU_ORTHOLOGUE AFUA_2G16580)-RELATED"/>
    <property type="match status" value="1"/>
</dbReference>
<proteinExistence type="predicted"/>
<dbReference type="InterPro" id="IPR002925">
    <property type="entry name" value="Dienelactn_hydro"/>
</dbReference>
<organism evidence="2 3">
    <name type="scientific">Staphylococcus simiae CCM 7213 = CCUG 51256</name>
    <dbReference type="NCBI Taxonomy" id="911238"/>
    <lineage>
        <taxon>Bacteria</taxon>
        <taxon>Bacillati</taxon>
        <taxon>Bacillota</taxon>
        <taxon>Bacilli</taxon>
        <taxon>Bacillales</taxon>
        <taxon>Staphylococcaceae</taxon>
        <taxon>Staphylococcus</taxon>
    </lineage>
</organism>
<keyword evidence="3" id="KW-1185">Reference proteome</keyword>
<keyword evidence="2" id="KW-0378">Hydrolase</keyword>
<name>G5JLP1_9STAP</name>
<reference evidence="2 3" key="1">
    <citation type="journal article" date="2012" name="BMC Genomics">
        <title>Comparative genomic analysis of the genus Staphylococcus including Staphylococcus aureus and its newly described sister species Staphylococcus simiae.</title>
        <authorList>
            <person name="Suzuki H."/>
            <person name="Lefebure T."/>
            <person name="Pavinski Bitar P."/>
            <person name="Stanhope M.J."/>
        </authorList>
    </citation>
    <scope>NUCLEOTIDE SEQUENCE [LARGE SCALE GENOMIC DNA]</scope>
    <source>
        <strain evidence="2 3">CCM 7213</strain>
    </source>
</reference>
<dbReference type="Pfam" id="PF01738">
    <property type="entry name" value="DLH"/>
    <property type="match status" value="1"/>
</dbReference>
<dbReference type="EMBL" id="AEUN01000535">
    <property type="protein sequence ID" value="EHJ06873.1"/>
    <property type="molecule type" value="Genomic_DNA"/>
</dbReference>
<dbReference type="Proteomes" id="UP000005413">
    <property type="component" value="Unassembled WGS sequence"/>
</dbReference>
<evidence type="ECO:0000313" key="2">
    <source>
        <dbReference type="EMBL" id="EHJ06873.1"/>
    </source>
</evidence>
<feature type="domain" description="Dienelactone hydrolase" evidence="1">
    <location>
        <begin position="28"/>
        <end position="133"/>
    </location>
</feature>
<evidence type="ECO:0000259" key="1">
    <source>
        <dbReference type="Pfam" id="PF01738"/>
    </source>
</evidence>
<dbReference type="Gene3D" id="1.10.10.800">
    <property type="match status" value="1"/>
</dbReference>
<dbReference type="AlphaFoldDB" id="G5JLP1"/>
<dbReference type="PANTHER" id="PTHR47751:SF1">
    <property type="entry name" value="SUPERFAMILY HYDROLASE, PUTATIVE (AFU_ORTHOLOGUE AFUA_2G16580)-RELATED"/>
    <property type="match status" value="1"/>
</dbReference>
<comment type="caution">
    <text evidence="2">The sequence shown here is derived from an EMBL/GenBank/DDBJ whole genome shotgun (WGS) entry which is preliminary data.</text>
</comment>
<accession>G5JLP1</accession>
<dbReference type="InterPro" id="IPR051411">
    <property type="entry name" value="Polyketide_trans_af380"/>
</dbReference>
<dbReference type="InterPro" id="IPR029058">
    <property type="entry name" value="AB_hydrolase_fold"/>
</dbReference>
<sequence>MKHVTFKNNQLTIVGNMYFPQDFNESLTYPAIVVGHPAGGVKEQTAGLYAERLAQLGYVTLAYDASYQGESEGQPRQLEDPHARVEDIRAAVDYFTTLSYIDNDRIGLLGICASGAYVIKAAQTDKRVKAVAGISASDIGQIFRYGWTGDQSLQDTLNTLAQVSSERTAEANGQEMQTIGFVPEADEITEETPQEMKDGHEYYRTPRANHPRANNKIPFISFDRIIEFTAFDLVSELLTQPLLVIAGSEAGTRWLTEQVYDKANEPKEVLYVEGANHFDMYDKEPYVTEAVDKMETFFKQYL</sequence>
<protein>
    <submittedName>
        <fullName evidence="2">Dienelactone hydrolase</fullName>
    </submittedName>
</protein>
<dbReference type="Gene3D" id="3.40.50.1820">
    <property type="entry name" value="alpha/beta hydrolase"/>
    <property type="match status" value="1"/>
</dbReference>
<dbReference type="RefSeq" id="WP_002465091.1">
    <property type="nucleotide sequence ID" value="NZ_AEUN01000535.1"/>
</dbReference>
<dbReference type="PATRIC" id="fig|911238.3.peg.2121"/>
<gene>
    <name evidence="2" type="ORF">SS7213T_12042</name>
</gene>
<evidence type="ECO:0000313" key="3">
    <source>
        <dbReference type="Proteomes" id="UP000005413"/>
    </source>
</evidence>
<dbReference type="GO" id="GO:0016787">
    <property type="term" value="F:hydrolase activity"/>
    <property type="evidence" value="ECO:0007669"/>
    <property type="project" value="UniProtKB-KW"/>
</dbReference>
<dbReference type="SUPFAM" id="SSF53474">
    <property type="entry name" value="alpha/beta-Hydrolases"/>
    <property type="match status" value="1"/>
</dbReference>